<name>A0A839JXZ8_9FIRM</name>
<feature type="transmembrane region" description="Helical" evidence="1">
    <location>
        <begin position="6"/>
        <end position="31"/>
    </location>
</feature>
<dbReference type="PANTHER" id="PTHR46795">
    <property type="entry name" value="ABC TRANSPORTER PERMEASE-RELATED-RELATED"/>
    <property type="match status" value="1"/>
</dbReference>
<dbReference type="RefSeq" id="WP_228352262.1">
    <property type="nucleotide sequence ID" value="NZ_JACEGA010000001.1"/>
</dbReference>
<dbReference type="Proteomes" id="UP000574276">
    <property type="component" value="Unassembled WGS sequence"/>
</dbReference>
<feature type="transmembrane region" description="Helical" evidence="1">
    <location>
        <begin position="302"/>
        <end position="319"/>
    </location>
</feature>
<gene>
    <name evidence="2" type="ORF">H0486_06625</name>
</gene>
<keyword evidence="3" id="KW-1185">Reference proteome</keyword>
<protein>
    <submittedName>
        <fullName evidence="2">Uncharacterized protein</fullName>
    </submittedName>
</protein>
<sequence>MKQNASGLATICILSTMVLVTVSSCVSLYLGQEDLLRDEFMDDIVIRHSTNGSTEKFIDEIIYNTVNDTEISIENQHQYKALKGTLLRQEGKFVAPQKHINFYDKLEVDYVDAYFISLEEFNRISQKEEVVQEDQVLLLTGGNYDDVLTISTGDKSYQVAKQITDTVFTNGKVRQADKEVFIVMKDLSILRPGTSEYVMKPEAKLNSYRILNIDGSNEDCYEFSMQLENSVRALFKQEQSQDIMFDSIYIKRFLGYSMFGGLLFLGVFFTILFLCATVIMLLLRMNILLDMSIRRQDRRMEIYPKLCICICRYIGLCILSPMYRRRSDRAGVSRRVGYIQSRSICTRRYLGSVL</sequence>
<keyword evidence="1" id="KW-1133">Transmembrane helix</keyword>
<dbReference type="PROSITE" id="PS51257">
    <property type="entry name" value="PROKAR_LIPOPROTEIN"/>
    <property type="match status" value="1"/>
</dbReference>
<feature type="transmembrane region" description="Helical" evidence="1">
    <location>
        <begin position="253"/>
        <end position="282"/>
    </location>
</feature>
<proteinExistence type="predicted"/>
<dbReference type="EMBL" id="JACEGA010000001">
    <property type="protein sequence ID" value="MBB2182545.1"/>
    <property type="molecule type" value="Genomic_DNA"/>
</dbReference>
<reference evidence="2 3" key="1">
    <citation type="submission" date="2020-07" db="EMBL/GenBank/DDBJ databases">
        <title>Characterization and genome sequencing of isolate MD1, a novel member within the family Lachnospiraceae.</title>
        <authorList>
            <person name="Rettenmaier R."/>
            <person name="Di Bello L."/>
            <person name="Zinser C."/>
            <person name="Scheitz K."/>
            <person name="Liebl W."/>
            <person name="Zverlov V."/>
        </authorList>
    </citation>
    <scope>NUCLEOTIDE SEQUENCE [LARGE SCALE GENOMIC DNA]</scope>
    <source>
        <strain evidence="2 3">MD1</strain>
    </source>
</reference>
<dbReference type="AlphaFoldDB" id="A0A839JXZ8"/>
<comment type="caution">
    <text evidence="2">The sequence shown here is derived from an EMBL/GenBank/DDBJ whole genome shotgun (WGS) entry which is preliminary data.</text>
</comment>
<organism evidence="2 3">
    <name type="scientific">Variimorphobacter saccharofermentans</name>
    <dbReference type="NCBI Taxonomy" id="2755051"/>
    <lineage>
        <taxon>Bacteria</taxon>
        <taxon>Bacillati</taxon>
        <taxon>Bacillota</taxon>
        <taxon>Clostridia</taxon>
        <taxon>Lachnospirales</taxon>
        <taxon>Lachnospiraceae</taxon>
        <taxon>Variimorphobacter</taxon>
    </lineage>
</organism>
<keyword evidence="1" id="KW-0812">Transmembrane</keyword>
<evidence type="ECO:0000313" key="2">
    <source>
        <dbReference type="EMBL" id="MBB2182545.1"/>
    </source>
</evidence>
<dbReference type="PANTHER" id="PTHR46795:SF3">
    <property type="entry name" value="ABC TRANSPORTER PERMEASE"/>
    <property type="match status" value="1"/>
</dbReference>
<evidence type="ECO:0000313" key="3">
    <source>
        <dbReference type="Proteomes" id="UP000574276"/>
    </source>
</evidence>
<evidence type="ECO:0000256" key="1">
    <source>
        <dbReference type="SAM" id="Phobius"/>
    </source>
</evidence>
<dbReference type="InterPro" id="IPR052536">
    <property type="entry name" value="ABC-4_Integral_Memb_Prot"/>
</dbReference>
<accession>A0A839JXZ8</accession>
<keyword evidence="1" id="KW-0472">Membrane</keyword>